<gene>
    <name evidence="1" type="ORF">NDU88_000681</name>
</gene>
<comment type="caution">
    <text evidence="1">The sequence shown here is derived from an EMBL/GenBank/DDBJ whole genome shotgun (WGS) entry which is preliminary data.</text>
</comment>
<accession>A0AAV7WJM1</accession>
<name>A0AAV7WJM1_PLEWA</name>
<proteinExistence type="predicted"/>
<evidence type="ECO:0000313" key="1">
    <source>
        <dbReference type="EMBL" id="KAJ1213042.1"/>
    </source>
</evidence>
<organism evidence="1 2">
    <name type="scientific">Pleurodeles waltl</name>
    <name type="common">Iberian ribbed newt</name>
    <dbReference type="NCBI Taxonomy" id="8319"/>
    <lineage>
        <taxon>Eukaryota</taxon>
        <taxon>Metazoa</taxon>
        <taxon>Chordata</taxon>
        <taxon>Craniata</taxon>
        <taxon>Vertebrata</taxon>
        <taxon>Euteleostomi</taxon>
        <taxon>Amphibia</taxon>
        <taxon>Batrachia</taxon>
        <taxon>Caudata</taxon>
        <taxon>Salamandroidea</taxon>
        <taxon>Salamandridae</taxon>
        <taxon>Pleurodelinae</taxon>
        <taxon>Pleurodeles</taxon>
    </lineage>
</organism>
<sequence>MLPDVTAVMSADTALVVHPRPYKRNEKYLMAVSVRLPQLRVNSENRRWAGVYGRGREVDAVLWQDGAFEVKEPPPWPLEKVTRILARPHSPDEPCLQL</sequence>
<evidence type="ECO:0000313" key="2">
    <source>
        <dbReference type="Proteomes" id="UP001066276"/>
    </source>
</evidence>
<reference evidence="1" key="1">
    <citation type="journal article" date="2022" name="bioRxiv">
        <title>Sequencing and chromosome-scale assembly of the giantPleurodeles waltlgenome.</title>
        <authorList>
            <person name="Brown T."/>
            <person name="Elewa A."/>
            <person name="Iarovenko S."/>
            <person name="Subramanian E."/>
            <person name="Araus A.J."/>
            <person name="Petzold A."/>
            <person name="Susuki M."/>
            <person name="Suzuki K.-i.T."/>
            <person name="Hayashi T."/>
            <person name="Toyoda A."/>
            <person name="Oliveira C."/>
            <person name="Osipova E."/>
            <person name="Leigh N.D."/>
            <person name="Simon A."/>
            <person name="Yun M.H."/>
        </authorList>
    </citation>
    <scope>NUCLEOTIDE SEQUENCE</scope>
    <source>
        <strain evidence="1">20211129_DDA</strain>
        <tissue evidence="1">Liver</tissue>
    </source>
</reference>
<dbReference type="EMBL" id="JANPWB010000001">
    <property type="protein sequence ID" value="KAJ1213042.1"/>
    <property type="molecule type" value="Genomic_DNA"/>
</dbReference>
<protein>
    <submittedName>
        <fullName evidence="1">Uncharacterized protein</fullName>
    </submittedName>
</protein>
<keyword evidence="2" id="KW-1185">Reference proteome</keyword>
<dbReference type="Proteomes" id="UP001066276">
    <property type="component" value="Chromosome 1_1"/>
</dbReference>
<dbReference type="AlphaFoldDB" id="A0AAV7WJM1"/>